<evidence type="ECO:0000313" key="10">
    <source>
        <dbReference type="EMBL" id="EAU87599.1"/>
    </source>
</evidence>
<feature type="domain" description="Anaphase-promoting complex subunit 1 C-terminal" evidence="8">
    <location>
        <begin position="1664"/>
        <end position="1857"/>
    </location>
</feature>
<dbReference type="GO" id="GO:0031145">
    <property type="term" value="P:anaphase-promoting complex-dependent catabolic process"/>
    <property type="evidence" value="ECO:0007669"/>
    <property type="project" value="TreeGrafter"/>
</dbReference>
<dbReference type="InParanoid" id="A8NJC9"/>
<feature type="region of interest" description="Disordered" evidence="6">
    <location>
        <begin position="665"/>
        <end position="691"/>
    </location>
</feature>
<name>A8NJC9_COPC7</name>
<dbReference type="VEuPathDB" id="FungiDB:CC1G_09696"/>
<keyword evidence="11" id="KW-1185">Reference proteome</keyword>
<dbReference type="GO" id="GO:0060090">
    <property type="term" value="F:molecular adaptor activity"/>
    <property type="evidence" value="ECO:0007669"/>
    <property type="project" value="TreeGrafter"/>
</dbReference>
<dbReference type="EMBL" id="AACS02000010">
    <property type="protein sequence ID" value="EAU87599.1"/>
    <property type="molecule type" value="Genomic_DNA"/>
</dbReference>
<dbReference type="Pfam" id="PF18122">
    <property type="entry name" value="APC1_C"/>
    <property type="match status" value="1"/>
</dbReference>
<proteinExistence type="inferred from homology"/>
<dbReference type="RefSeq" id="XP_001834196.1">
    <property type="nucleotide sequence ID" value="XM_001834144.1"/>
</dbReference>
<dbReference type="OMA" id="CHAALLD"/>
<dbReference type="STRING" id="240176.A8NJC9"/>
<dbReference type="InterPro" id="IPR041221">
    <property type="entry name" value="APC1_C"/>
</dbReference>
<dbReference type="KEGG" id="cci:CC1G_09696"/>
<dbReference type="GO" id="GO:0007091">
    <property type="term" value="P:metaphase/anaphase transition of mitotic cell cycle"/>
    <property type="evidence" value="ECO:0007669"/>
    <property type="project" value="TreeGrafter"/>
</dbReference>
<feature type="region of interest" description="Disordered" evidence="6">
    <location>
        <begin position="1880"/>
        <end position="1899"/>
    </location>
</feature>
<dbReference type="InterPro" id="IPR024990">
    <property type="entry name" value="Apc1"/>
</dbReference>
<dbReference type="InterPro" id="IPR049255">
    <property type="entry name" value="Apc1_N"/>
</dbReference>
<evidence type="ECO:0000256" key="2">
    <source>
        <dbReference type="ARBA" id="ARBA00022618"/>
    </source>
</evidence>
<dbReference type="OrthoDB" id="26401at2759"/>
<gene>
    <name evidence="10" type="ORF">CC1G_09696</name>
</gene>
<evidence type="ECO:0000259" key="7">
    <source>
        <dbReference type="Pfam" id="PF12859"/>
    </source>
</evidence>
<reference evidence="10 11" key="1">
    <citation type="journal article" date="2010" name="Proc. Natl. Acad. Sci. U.S.A.">
        <title>Insights into evolution of multicellular fungi from the assembled chromosomes of the mushroom Coprinopsis cinerea (Coprinus cinereus).</title>
        <authorList>
            <person name="Stajich J.E."/>
            <person name="Wilke S.K."/>
            <person name="Ahren D."/>
            <person name="Au C.H."/>
            <person name="Birren B.W."/>
            <person name="Borodovsky M."/>
            <person name="Burns C."/>
            <person name="Canback B."/>
            <person name="Casselton L.A."/>
            <person name="Cheng C.K."/>
            <person name="Deng J."/>
            <person name="Dietrich F.S."/>
            <person name="Fargo D.C."/>
            <person name="Farman M.L."/>
            <person name="Gathman A.C."/>
            <person name="Goldberg J."/>
            <person name="Guigo R."/>
            <person name="Hoegger P.J."/>
            <person name="Hooker J.B."/>
            <person name="Huggins A."/>
            <person name="James T.Y."/>
            <person name="Kamada T."/>
            <person name="Kilaru S."/>
            <person name="Kodira C."/>
            <person name="Kues U."/>
            <person name="Kupfer D."/>
            <person name="Kwan H.S."/>
            <person name="Lomsadze A."/>
            <person name="Li W."/>
            <person name="Lilly W.W."/>
            <person name="Ma L.J."/>
            <person name="Mackey A.J."/>
            <person name="Manning G."/>
            <person name="Martin F."/>
            <person name="Muraguchi H."/>
            <person name="Natvig D.O."/>
            <person name="Palmerini H."/>
            <person name="Ramesh M.A."/>
            <person name="Rehmeyer C.J."/>
            <person name="Roe B.A."/>
            <person name="Shenoy N."/>
            <person name="Stanke M."/>
            <person name="Ter-Hovhannisyan V."/>
            <person name="Tunlid A."/>
            <person name="Velagapudi R."/>
            <person name="Vision T.J."/>
            <person name="Zeng Q."/>
            <person name="Zolan M.E."/>
            <person name="Pukkila P.J."/>
        </authorList>
    </citation>
    <scope>NUCLEOTIDE SEQUENCE [LARGE SCALE GENOMIC DNA]</scope>
    <source>
        <strain evidence="11">Okayama-7 / 130 / ATCC MYA-4618 / FGSC 9003</strain>
    </source>
</reference>
<dbReference type="Pfam" id="PF12859">
    <property type="entry name" value="ANAPC1"/>
    <property type="match status" value="1"/>
</dbReference>
<dbReference type="Proteomes" id="UP000001861">
    <property type="component" value="Unassembled WGS sequence"/>
</dbReference>
<dbReference type="PANTHER" id="PTHR12827:SF3">
    <property type="entry name" value="ANAPHASE-PROMOTING COMPLEX SUBUNIT 1"/>
    <property type="match status" value="1"/>
</dbReference>
<dbReference type="Gene3D" id="1.25.10.10">
    <property type="entry name" value="Leucine-rich Repeat Variant"/>
    <property type="match status" value="2"/>
</dbReference>
<dbReference type="GO" id="GO:0005680">
    <property type="term" value="C:anaphase-promoting complex"/>
    <property type="evidence" value="ECO:0007669"/>
    <property type="project" value="InterPro"/>
</dbReference>
<dbReference type="InterPro" id="IPR011989">
    <property type="entry name" value="ARM-like"/>
</dbReference>
<feature type="domain" description="Anaphase-promoting complex subunit 1 beta-sandwich" evidence="9">
    <location>
        <begin position="1534"/>
        <end position="1616"/>
    </location>
</feature>
<comment type="similarity">
    <text evidence="1">Belongs to the APC1 family.</text>
</comment>
<feature type="domain" description="Anaphase-promoting complex subunit 1 N-terminal" evidence="7">
    <location>
        <begin position="59"/>
        <end position="211"/>
    </location>
</feature>
<feature type="region of interest" description="Disordered" evidence="6">
    <location>
        <begin position="898"/>
        <end position="919"/>
    </location>
</feature>
<dbReference type="GO" id="GO:0070979">
    <property type="term" value="P:protein K11-linked ubiquitination"/>
    <property type="evidence" value="ECO:0007669"/>
    <property type="project" value="TreeGrafter"/>
</dbReference>
<evidence type="ECO:0000259" key="9">
    <source>
        <dbReference type="Pfam" id="PF21282"/>
    </source>
</evidence>
<organism evidence="10 11">
    <name type="scientific">Coprinopsis cinerea (strain Okayama-7 / 130 / ATCC MYA-4618 / FGSC 9003)</name>
    <name type="common">Inky cap fungus</name>
    <name type="synonym">Hormographiella aspergillata</name>
    <dbReference type="NCBI Taxonomy" id="240176"/>
    <lineage>
        <taxon>Eukaryota</taxon>
        <taxon>Fungi</taxon>
        <taxon>Dikarya</taxon>
        <taxon>Basidiomycota</taxon>
        <taxon>Agaricomycotina</taxon>
        <taxon>Agaricomycetes</taxon>
        <taxon>Agaricomycetidae</taxon>
        <taxon>Agaricales</taxon>
        <taxon>Agaricineae</taxon>
        <taxon>Psathyrellaceae</taxon>
        <taxon>Coprinopsis</taxon>
    </lineage>
</organism>
<dbReference type="eggNOG" id="KOG1858">
    <property type="taxonomic scope" value="Eukaryota"/>
</dbReference>
<sequence>MSQPRTPRGKSTATQYLQNANLRHAKPINETPLLAAVRGALRGSNVDDPNQIHSQWLADDENPNGRELSWNAKEVLLSVGGVMVKKWSFYEDKEDIQTACLGLLEQNAVEWKKWFTSNANFSSVVDDEGPSTSSEPGERPIFGPFGAREQRPRKFPDEHERIPAIFVFFRSVARIYLQNGMSYVISLPFVVRKAWPISPHGVMVQRVLEASEIAEASLTGEDVLPTIFTITSPLEEAAAVGLAAGISGGFDPKPVKLDHEDDKKVLKSVPPTEMIIWVSMGNSTARHHRKNVVVTVNCSTATLTIWRYAHAKPNQEDQAPAASTCASSANLPANVAKKRQSMGNHNRRTSAAFEGDRLDSKHHAASKEPVDLASLGAAASMNAAPSLSSVMSSHSGKMVMDTGDPTPMADERMQANYWMQAVHSEPISLLAHQHWREIQVAIWDERWDGTCYKSHLGVVFRDQAKLKVYLLRYDEETQLHVSPLSEHPAMAAVAVLATRPYIYDVITLRPDGALCIIGQGNSPFGFRLVDPKNPGCREYVAAGVPQTHHGIIIGIDDGRGSSVRLTYQDGWRERINLDFYPKDQLVTECMQLLSFVLPPQDCFHLHTALINEWSRNNRMLDSDVQFQCFKNAVYLILGLEDEPPAQPASPWEKLGRTQEAERYREDPALRRLRLPPKPPRPTPKPLAKPPHPMHSAIMFTLHILGEDLRILKDRQDSVIKLAPLIARLALPVRPEWTDYWKRLIPECFTGWPHSGQYDLAHIDDRLPIWPQDIVAMIHGMLSGATESKTPWISPWQIARIYHTKPTYAHDTLDPLADLHELLTLYGFLSDMKTTGAQKRAEAAIHRLVTGIGVDKIDMLPLGIAAPLREALRTCQMAPPAHWPLPSYSQIGRNDLAASASEDPEETFNEGYKPAKEFMNPNKPRFTIDQIVKEVKTAANPEIETVTGVELGQQDFTQIRFGQDRRLDEVARLLNSATIPTIKVQDRPDLSEHDQTKEHQSHVLRVSERTLALPFGRAMFTFGSVPKVTREAHTIPKIEYSIKLLPLNITVQPEVGRIAPEAVQWGEFHNGVAAGLRIGPVAKGVESSWITFNKPSELTPEHAGFLFALGLTGHLKELMTWHTFQYLTPKHDQTSIAVLLGLSASNIGKGTQKVVKLLAVHTPALLPTPEVDLNVHLLTQAAGLSGLGILYLGTRNRRMAEVCLSEISRKDLVQPDLSNEHREAYTFSAAIAFGMIMLGKGSSIPADLDLLQRLNTLIHGEMSSRIREKMPNPFDINLTSPAASIAMGMFYLKTERQDVADMLVIPDTSISLNRIQPSFLMIRTIARGLIMWEKVQPTLEWMMAQIPDNIRNAVDPFKGKTGEDAFELAYYNILAGCCFVIGLKYAGTARQEAYAVIVKHYDLFSRAALMNSGPAYDQKIKRAAVRDGLNQISLALCMVMAGTGEISCLRRIRYAYGVFQVNMYHPSFRFGVHLATMQSLGLLFLGAGRYTLGTSDAALACMIAAFFPRPHVNSADNKCYLQALRHLWVLAVEPRCLIARDVDTGEVVYLPVKITVKEGDETGTSQLISPTLIPDINKLQSIRVDTPRYWPFYLDTAGLPRHRDALLRNQTLYVKRRTAFLSYTEDPRGSRSLFVRSGSSAGDAAILDFPQVTNASTHPASDLSEFITSFSNNVIFLAWADHMCRPSTSWPSDEPLSIQERIFHSYTHAALLDCIMQDKPSTLQTHLSLLKYRSTSPSSKYFHLVLQDLNFVSRFYSVIYERKFSGGLEQNVSRPGLVRDTAVMGAMHDLKGILESFRNKPEFKAVLARYARGEEVGSNVGSVEIKANGSFNNDGEQTTEQLDLERALSWYLVVNGVPASTVLEFLRELATNVMERSRNGGYLVEGATPPDPGERERHHRELETGLKEVVHITGSKMTNSPAAGWALRSVDEVIEGWNLGAL</sequence>
<evidence type="ECO:0000256" key="6">
    <source>
        <dbReference type="SAM" id="MobiDB-lite"/>
    </source>
</evidence>
<dbReference type="PANTHER" id="PTHR12827">
    <property type="entry name" value="MEIOTIC CHECKPOINT REGULATOR TSG24 FAMILY MEMBER"/>
    <property type="match status" value="1"/>
</dbReference>
<keyword evidence="4" id="KW-0498">Mitosis</keyword>
<keyword evidence="3" id="KW-0677">Repeat</keyword>
<keyword evidence="5" id="KW-0131">Cell cycle</keyword>
<evidence type="ECO:0000313" key="11">
    <source>
        <dbReference type="Proteomes" id="UP000001861"/>
    </source>
</evidence>
<comment type="caution">
    <text evidence="10">The sequence shown here is derived from an EMBL/GenBank/DDBJ whole genome shotgun (WGS) entry which is preliminary data.</text>
</comment>
<evidence type="ECO:0000256" key="1">
    <source>
        <dbReference type="ARBA" id="ARBA00010547"/>
    </source>
</evidence>
<accession>A8NJC9</accession>
<protein>
    <submittedName>
        <fullName evidence="10">Anaphase promoting complex subunit 1</fullName>
    </submittedName>
</protein>
<dbReference type="GeneID" id="6010702"/>
<evidence type="ECO:0000256" key="5">
    <source>
        <dbReference type="ARBA" id="ARBA00023306"/>
    </source>
</evidence>
<evidence type="ECO:0000256" key="3">
    <source>
        <dbReference type="ARBA" id="ARBA00022737"/>
    </source>
</evidence>
<evidence type="ECO:0000259" key="8">
    <source>
        <dbReference type="Pfam" id="PF18122"/>
    </source>
</evidence>
<dbReference type="Pfam" id="PF21282">
    <property type="entry name" value="APC1_3rd"/>
    <property type="match status" value="1"/>
</dbReference>
<dbReference type="FunCoup" id="A8NJC9">
    <property type="interactions" value="632"/>
</dbReference>
<dbReference type="InterPro" id="IPR048971">
    <property type="entry name" value="Apc1_3rd"/>
</dbReference>
<dbReference type="GO" id="GO:0051301">
    <property type="term" value="P:cell division"/>
    <property type="evidence" value="ECO:0007669"/>
    <property type="project" value="UniProtKB-KW"/>
</dbReference>
<feature type="compositionally biased region" description="Pro residues" evidence="6">
    <location>
        <begin position="675"/>
        <end position="691"/>
    </location>
</feature>
<feature type="region of interest" description="Disordered" evidence="6">
    <location>
        <begin position="125"/>
        <end position="149"/>
    </location>
</feature>
<keyword evidence="2" id="KW-0132">Cell division</keyword>
<evidence type="ECO:0000256" key="4">
    <source>
        <dbReference type="ARBA" id="ARBA00022776"/>
    </source>
</evidence>